<name>A0AA36A1H1_LACSI</name>
<dbReference type="Pfam" id="PF02721">
    <property type="entry name" value="DUF223"/>
    <property type="match status" value="1"/>
</dbReference>
<evidence type="ECO:0000259" key="1">
    <source>
        <dbReference type="Pfam" id="PF02721"/>
    </source>
</evidence>
<accession>A0AA36A1H1</accession>
<dbReference type="InterPro" id="IPR003871">
    <property type="entry name" value="RFA1B/D_OB_1st"/>
</dbReference>
<evidence type="ECO:0000313" key="2">
    <source>
        <dbReference type="EMBL" id="CAI9302298.1"/>
    </source>
</evidence>
<dbReference type="Gene3D" id="2.40.50.140">
    <property type="entry name" value="Nucleic acid-binding proteins"/>
    <property type="match status" value="1"/>
</dbReference>
<protein>
    <recommendedName>
        <fullName evidence="1">Replication protein A 70 kDa DNA-binding subunit B/D first OB fold domain-containing protein</fullName>
    </recommendedName>
</protein>
<feature type="domain" description="Replication protein A 70 kDa DNA-binding subunit B/D first OB fold" evidence="1">
    <location>
        <begin position="11"/>
        <end position="110"/>
    </location>
</feature>
<dbReference type="EMBL" id="OX465085">
    <property type="protein sequence ID" value="CAI9302298.1"/>
    <property type="molecule type" value="Genomic_DNA"/>
</dbReference>
<dbReference type="Proteomes" id="UP001177003">
    <property type="component" value="Chromosome 9"/>
</dbReference>
<dbReference type="InterPro" id="IPR012340">
    <property type="entry name" value="NA-bd_OB-fold"/>
</dbReference>
<dbReference type="SUPFAM" id="SSF50249">
    <property type="entry name" value="Nucleic acid-binding proteins"/>
    <property type="match status" value="1"/>
</dbReference>
<gene>
    <name evidence="2" type="ORF">LSALG_LOCUS40790</name>
</gene>
<dbReference type="CDD" id="cd04480">
    <property type="entry name" value="RPA1_DBD_A_like"/>
    <property type="match status" value="1"/>
</dbReference>
<sequence length="156" mass="18330">MVTPNVTFIADVDVLRDDLTLKVCVINLWKHMSFYNKDEIWSIELILLDEQGSKIQATVWKKFLYRFKNILKDGSTFYITSPSFASQKSGCFKITPQDQKLTFVQNTVLKCDCRELGEKSFLKLRFDRRNSQMRRQPRVKHWGILLLLVQCCGRLC</sequence>
<proteinExistence type="predicted"/>
<dbReference type="AlphaFoldDB" id="A0AA36A1H1"/>
<keyword evidence="3" id="KW-1185">Reference proteome</keyword>
<evidence type="ECO:0000313" key="3">
    <source>
        <dbReference type="Proteomes" id="UP001177003"/>
    </source>
</evidence>
<reference evidence="2" key="1">
    <citation type="submission" date="2023-04" db="EMBL/GenBank/DDBJ databases">
        <authorList>
            <person name="Vijverberg K."/>
            <person name="Xiong W."/>
            <person name="Schranz E."/>
        </authorList>
    </citation>
    <scope>NUCLEOTIDE SEQUENCE</scope>
</reference>
<organism evidence="2 3">
    <name type="scientific">Lactuca saligna</name>
    <name type="common">Willowleaf lettuce</name>
    <dbReference type="NCBI Taxonomy" id="75948"/>
    <lineage>
        <taxon>Eukaryota</taxon>
        <taxon>Viridiplantae</taxon>
        <taxon>Streptophyta</taxon>
        <taxon>Embryophyta</taxon>
        <taxon>Tracheophyta</taxon>
        <taxon>Spermatophyta</taxon>
        <taxon>Magnoliopsida</taxon>
        <taxon>eudicotyledons</taxon>
        <taxon>Gunneridae</taxon>
        <taxon>Pentapetalae</taxon>
        <taxon>asterids</taxon>
        <taxon>campanulids</taxon>
        <taxon>Asterales</taxon>
        <taxon>Asteraceae</taxon>
        <taxon>Cichorioideae</taxon>
        <taxon>Cichorieae</taxon>
        <taxon>Lactucinae</taxon>
        <taxon>Lactuca</taxon>
    </lineage>
</organism>